<dbReference type="PANTHER" id="PTHR30328">
    <property type="entry name" value="TRANSCRIPTIONAL REPRESSOR"/>
    <property type="match status" value="1"/>
</dbReference>
<feature type="DNA-binding region" description="H-T-H motif" evidence="2">
    <location>
        <begin position="37"/>
        <end position="56"/>
    </location>
</feature>
<protein>
    <submittedName>
        <fullName evidence="4">TetR family transcriptional regulator</fullName>
    </submittedName>
</protein>
<name>A0A7H0SQH2_9CORY</name>
<dbReference type="GO" id="GO:0003677">
    <property type="term" value="F:DNA binding"/>
    <property type="evidence" value="ECO:0007669"/>
    <property type="project" value="UniProtKB-UniRule"/>
</dbReference>
<dbReference type="Proteomes" id="UP000516320">
    <property type="component" value="Chromosome"/>
</dbReference>
<dbReference type="GO" id="GO:0006355">
    <property type="term" value="P:regulation of DNA-templated transcription"/>
    <property type="evidence" value="ECO:0007669"/>
    <property type="project" value="UniProtKB-ARBA"/>
</dbReference>
<reference evidence="4 5" key="1">
    <citation type="submission" date="2019-12" db="EMBL/GenBank/DDBJ databases">
        <title>Corynebacterium sp. nov., isolated from feces of the Anser Albifrons in China.</title>
        <authorList>
            <person name="Liu Q."/>
        </authorList>
    </citation>
    <scope>NUCLEOTIDE SEQUENCE [LARGE SCALE GENOMIC DNA]</scope>
    <source>
        <strain evidence="4 5">4H37-19</strain>
    </source>
</reference>
<dbReference type="Pfam" id="PF00440">
    <property type="entry name" value="TetR_N"/>
    <property type="match status" value="1"/>
</dbReference>
<dbReference type="InterPro" id="IPR001647">
    <property type="entry name" value="HTH_TetR"/>
</dbReference>
<evidence type="ECO:0000313" key="5">
    <source>
        <dbReference type="Proteomes" id="UP000516320"/>
    </source>
</evidence>
<dbReference type="InterPro" id="IPR009057">
    <property type="entry name" value="Homeodomain-like_sf"/>
</dbReference>
<keyword evidence="5" id="KW-1185">Reference proteome</keyword>
<dbReference type="InterPro" id="IPR036271">
    <property type="entry name" value="Tet_transcr_reg_TetR-rel_C_sf"/>
</dbReference>
<dbReference type="InterPro" id="IPR050109">
    <property type="entry name" value="HTH-type_TetR-like_transc_reg"/>
</dbReference>
<dbReference type="Pfam" id="PF17938">
    <property type="entry name" value="TetR_C_29"/>
    <property type="match status" value="1"/>
</dbReference>
<keyword evidence="1 2" id="KW-0238">DNA-binding</keyword>
<dbReference type="PROSITE" id="PS50977">
    <property type="entry name" value="HTH_TETR_2"/>
    <property type="match status" value="1"/>
</dbReference>
<evidence type="ECO:0000256" key="1">
    <source>
        <dbReference type="ARBA" id="ARBA00023125"/>
    </source>
</evidence>
<evidence type="ECO:0000313" key="4">
    <source>
        <dbReference type="EMBL" id="QNQ90797.1"/>
    </source>
</evidence>
<organism evidence="4 5">
    <name type="scientific">Corynebacterium poyangense</name>
    <dbReference type="NCBI Taxonomy" id="2684405"/>
    <lineage>
        <taxon>Bacteria</taxon>
        <taxon>Bacillati</taxon>
        <taxon>Actinomycetota</taxon>
        <taxon>Actinomycetes</taxon>
        <taxon>Mycobacteriales</taxon>
        <taxon>Corynebacteriaceae</taxon>
        <taxon>Corynebacterium</taxon>
    </lineage>
</organism>
<proteinExistence type="predicted"/>
<dbReference type="Gene3D" id="1.10.357.10">
    <property type="entry name" value="Tetracycline Repressor, domain 2"/>
    <property type="match status" value="1"/>
</dbReference>
<gene>
    <name evidence="4" type="ORF">GP475_09180</name>
</gene>
<dbReference type="InterPro" id="IPR041474">
    <property type="entry name" value="NicS_C"/>
</dbReference>
<dbReference type="SUPFAM" id="SSF46689">
    <property type="entry name" value="Homeodomain-like"/>
    <property type="match status" value="1"/>
</dbReference>
<sequence>MNIDEAIDGGTEGAVSPSDVVDVALELFAKKGYSDAKLEAIATKSGMSKRMIHYHFGNKRGLYLRSLTEAVHRAYPDPKELELDSSVPVEGVRKMVDAIWTHMVSHPKELTLLVGESLHNNAKLKNSAPLADASELTLHLDKLLMLGQDAGAFRPGISAEDVFTLITSFAYYRVSLDSVMKNLLDIDMDRPENLSGMHRLVMDTVLAFLTSNIPATGQSSYLTPEVSDEPQSAAEIYFSDGEFN</sequence>
<accession>A0A7H0SQH2</accession>
<feature type="domain" description="HTH tetR-type" evidence="3">
    <location>
        <begin position="14"/>
        <end position="74"/>
    </location>
</feature>
<dbReference type="PRINTS" id="PR00455">
    <property type="entry name" value="HTHTETR"/>
</dbReference>
<dbReference type="AlphaFoldDB" id="A0A7H0SQH2"/>
<dbReference type="SUPFAM" id="SSF48498">
    <property type="entry name" value="Tetracyclin repressor-like, C-terminal domain"/>
    <property type="match status" value="1"/>
</dbReference>
<dbReference type="EMBL" id="CP046884">
    <property type="protein sequence ID" value="QNQ90797.1"/>
    <property type="molecule type" value="Genomic_DNA"/>
</dbReference>
<evidence type="ECO:0000256" key="2">
    <source>
        <dbReference type="PROSITE-ProRule" id="PRU00335"/>
    </source>
</evidence>
<evidence type="ECO:0000259" key="3">
    <source>
        <dbReference type="PROSITE" id="PS50977"/>
    </source>
</evidence>
<dbReference type="PANTHER" id="PTHR30328:SF54">
    <property type="entry name" value="HTH-TYPE TRANSCRIPTIONAL REPRESSOR SCO4008"/>
    <property type="match status" value="1"/>
</dbReference>
<dbReference type="KEGG" id="cpoy:GP475_09180"/>
<dbReference type="RefSeq" id="WP_187974108.1">
    <property type="nucleotide sequence ID" value="NZ_CP046884.1"/>
</dbReference>